<protein>
    <recommendedName>
        <fullName evidence="3">COP9 signalosome complex subunit 5</fullName>
    </recommendedName>
</protein>
<dbReference type="Pfam" id="PF18323">
    <property type="entry name" value="CSN5_C"/>
    <property type="match status" value="1"/>
</dbReference>
<dbReference type="GO" id="GO:0006508">
    <property type="term" value="P:proteolysis"/>
    <property type="evidence" value="ECO:0007669"/>
    <property type="project" value="UniProtKB-KW"/>
</dbReference>
<accession>A0A9P6QLB9</accession>
<dbReference type="PROSITE" id="PS50249">
    <property type="entry name" value="MPN"/>
    <property type="match status" value="1"/>
</dbReference>
<evidence type="ECO:0000256" key="2">
    <source>
        <dbReference type="ARBA" id="ARBA00011098"/>
    </source>
</evidence>
<dbReference type="SMART" id="SM00232">
    <property type="entry name" value="JAB_MPN"/>
    <property type="match status" value="1"/>
</dbReference>
<evidence type="ECO:0000256" key="10">
    <source>
        <dbReference type="SAM" id="MobiDB-lite"/>
    </source>
</evidence>
<feature type="region of interest" description="Disordered" evidence="10">
    <location>
        <begin position="316"/>
        <end position="342"/>
    </location>
</feature>
<dbReference type="OrthoDB" id="605656at2759"/>
<evidence type="ECO:0000259" key="11">
    <source>
        <dbReference type="PROSITE" id="PS50249"/>
    </source>
</evidence>
<feature type="compositionally biased region" description="Basic and acidic residues" evidence="10">
    <location>
        <begin position="325"/>
        <end position="342"/>
    </location>
</feature>
<proteinExistence type="inferred from homology"/>
<dbReference type="GO" id="GO:0008237">
    <property type="term" value="F:metallopeptidase activity"/>
    <property type="evidence" value="ECO:0007669"/>
    <property type="project" value="UniProtKB-KW"/>
</dbReference>
<gene>
    <name evidence="12" type="primary">COPS5</name>
    <name evidence="12" type="ORF">DFQ27_005101</name>
</gene>
<dbReference type="FunFam" id="3.40.140.10:FF:000003">
    <property type="entry name" value="COP9 signalosome complex subunit 5"/>
    <property type="match status" value="1"/>
</dbReference>
<dbReference type="Pfam" id="PF01398">
    <property type="entry name" value="JAB"/>
    <property type="match status" value="1"/>
</dbReference>
<dbReference type="GO" id="GO:0046872">
    <property type="term" value="F:metal ion binding"/>
    <property type="evidence" value="ECO:0007669"/>
    <property type="project" value="UniProtKB-KW"/>
</dbReference>
<dbReference type="Proteomes" id="UP000807716">
    <property type="component" value="Unassembled WGS sequence"/>
</dbReference>
<dbReference type="Gene3D" id="3.40.140.10">
    <property type="entry name" value="Cytidine Deaminase, domain 2"/>
    <property type="match status" value="1"/>
</dbReference>
<dbReference type="GO" id="GO:0008180">
    <property type="term" value="C:COP9 signalosome"/>
    <property type="evidence" value="ECO:0007669"/>
    <property type="project" value="UniProtKB-KW"/>
</dbReference>
<keyword evidence="7" id="KW-0378">Hydrolase</keyword>
<organism evidence="12 13">
    <name type="scientific">Actinomortierella ambigua</name>
    <dbReference type="NCBI Taxonomy" id="1343610"/>
    <lineage>
        <taxon>Eukaryota</taxon>
        <taxon>Fungi</taxon>
        <taxon>Fungi incertae sedis</taxon>
        <taxon>Mucoromycota</taxon>
        <taxon>Mortierellomycotina</taxon>
        <taxon>Mortierellomycetes</taxon>
        <taxon>Mortierellales</taxon>
        <taxon>Mortierellaceae</taxon>
        <taxon>Actinomortierella</taxon>
    </lineage>
</organism>
<dbReference type="CDD" id="cd08069">
    <property type="entry name" value="MPN_RPN11_CSN5"/>
    <property type="match status" value="1"/>
</dbReference>
<evidence type="ECO:0000256" key="8">
    <source>
        <dbReference type="ARBA" id="ARBA00022833"/>
    </source>
</evidence>
<evidence type="ECO:0000256" key="3">
    <source>
        <dbReference type="ARBA" id="ARBA00014880"/>
    </source>
</evidence>
<dbReference type="SUPFAM" id="SSF102712">
    <property type="entry name" value="JAB1/MPN domain"/>
    <property type="match status" value="1"/>
</dbReference>
<keyword evidence="9" id="KW-0482">Metalloprotease</keyword>
<keyword evidence="5" id="KW-0479">Metal-binding</keyword>
<comment type="subunit">
    <text evidence="2">Component of the COP9 signalosome (CSN) complex.</text>
</comment>
<dbReference type="InterPro" id="IPR040961">
    <property type="entry name" value="CSN5_C"/>
</dbReference>
<evidence type="ECO:0000256" key="9">
    <source>
        <dbReference type="ARBA" id="ARBA00023049"/>
    </source>
</evidence>
<evidence type="ECO:0000256" key="6">
    <source>
        <dbReference type="ARBA" id="ARBA00022790"/>
    </source>
</evidence>
<keyword evidence="6" id="KW-0736">Signalosome</keyword>
<evidence type="ECO:0000313" key="12">
    <source>
        <dbReference type="EMBL" id="KAG0268996.1"/>
    </source>
</evidence>
<evidence type="ECO:0000256" key="4">
    <source>
        <dbReference type="ARBA" id="ARBA00022670"/>
    </source>
</evidence>
<dbReference type="PANTHER" id="PTHR10410">
    <property type="entry name" value="EUKARYOTIC TRANSLATION INITIATION FACTOR 3 -RELATED"/>
    <property type="match status" value="1"/>
</dbReference>
<keyword evidence="4" id="KW-0645">Protease</keyword>
<evidence type="ECO:0000256" key="7">
    <source>
        <dbReference type="ARBA" id="ARBA00022801"/>
    </source>
</evidence>
<evidence type="ECO:0000256" key="5">
    <source>
        <dbReference type="ARBA" id="ARBA00022723"/>
    </source>
</evidence>
<dbReference type="InterPro" id="IPR000555">
    <property type="entry name" value="JAMM/MPN+_dom"/>
</dbReference>
<comment type="caution">
    <text evidence="12">The sequence shown here is derived from an EMBL/GenBank/DDBJ whole genome shotgun (WGS) entry which is preliminary data.</text>
</comment>
<reference evidence="12" key="1">
    <citation type="journal article" date="2020" name="Fungal Divers.">
        <title>Resolving the Mortierellaceae phylogeny through synthesis of multi-gene phylogenetics and phylogenomics.</title>
        <authorList>
            <person name="Vandepol N."/>
            <person name="Liber J."/>
            <person name="Desiro A."/>
            <person name="Na H."/>
            <person name="Kennedy M."/>
            <person name="Barry K."/>
            <person name="Grigoriev I.V."/>
            <person name="Miller A.N."/>
            <person name="O'Donnell K."/>
            <person name="Stajich J.E."/>
            <person name="Bonito G."/>
        </authorList>
    </citation>
    <scope>NUCLEOTIDE SEQUENCE</scope>
    <source>
        <strain evidence="12">BC1065</strain>
    </source>
</reference>
<dbReference type="InterPro" id="IPR050242">
    <property type="entry name" value="JAMM_MPN+_peptidase_M67A"/>
</dbReference>
<evidence type="ECO:0000313" key="13">
    <source>
        <dbReference type="Proteomes" id="UP000807716"/>
    </source>
</evidence>
<evidence type="ECO:0000256" key="1">
    <source>
        <dbReference type="ARBA" id="ARBA00006008"/>
    </source>
</evidence>
<dbReference type="InterPro" id="IPR037518">
    <property type="entry name" value="MPN"/>
</dbReference>
<sequence length="399" mass="42935">MDASNARKNFEFSNNIRTINPETDQIYHYDAAEQKRVLNESPWKKDPNYFKHVKISAVALIKMVMHARSGGNIEVMGVMQGKVQGDTIIIMDAFALPVEGTETRVNAQAEGYEYMVNYLTKINEVGRLENAIGWYHSHPGYGCWLSGIDVNTQMQNQQFQDPWVAIVIDPNRTISAGKVEIGAFRTYPEGYKPPNEGPSEYQTIPLHKIEDFGVHCKQYYPLEISHFKSSLDQELIDQLWNKYWVNTLSQSSLLSNREYAARQMADLADKLQLTASAAARAGPHSGFGGMMIGPGAFHGGGGGGAGGYGASVGGSGGSGSGGSGSDKKKKSEESQLSKITKDASKISAEAAQGLISQVLKNVLFTGTPQSKSAVAESAAAAVTDAAGSTAEPIAVDKTA</sequence>
<comment type="similarity">
    <text evidence="1">Belongs to the peptidase M67A family. CSN5 subfamily.</text>
</comment>
<dbReference type="AlphaFoldDB" id="A0A9P6QLB9"/>
<name>A0A9P6QLB9_9FUNG</name>
<feature type="domain" description="MPN" evidence="11">
    <location>
        <begin position="53"/>
        <end position="190"/>
    </location>
</feature>
<keyword evidence="8" id="KW-0862">Zinc</keyword>
<dbReference type="EMBL" id="JAAAJB010000036">
    <property type="protein sequence ID" value="KAG0268996.1"/>
    <property type="molecule type" value="Genomic_DNA"/>
</dbReference>
<keyword evidence="13" id="KW-1185">Reference proteome</keyword>
<dbReference type="GO" id="GO:0000338">
    <property type="term" value="P:protein deneddylation"/>
    <property type="evidence" value="ECO:0007669"/>
    <property type="project" value="UniProtKB-ARBA"/>
</dbReference>